<dbReference type="InterPro" id="IPR012000">
    <property type="entry name" value="Thiamin_PyroP_enz_cen_dom"/>
</dbReference>
<dbReference type="InterPro" id="IPR045229">
    <property type="entry name" value="TPP_enz"/>
</dbReference>
<dbReference type="Gene3D" id="3.40.50.970">
    <property type="match status" value="2"/>
</dbReference>
<dbReference type="GO" id="GO:0003984">
    <property type="term" value="F:acetolactate synthase activity"/>
    <property type="evidence" value="ECO:0007669"/>
    <property type="project" value="TreeGrafter"/>
</dbReference>
<feature type="domain" description="Thiamine pyrophosphate enzyme N-terminal TPP-binding" evidence="7">
    <location>
        <begin position="1"/>
        <end position="103"/>
    </location>
</feature>
<dbReference type="Proteomes" id="UP000460561">
    <property type="component" value="Unassembled WGS sequence"/>
</dbReference>
<keyword evidence="9" id="KW-1185">Reference proteome</keyword>
<feature type="domain" description="Thiamine pyrophosphate enzyme central" evidence="5">
    <location>
        <begin position="184"/>
        <end position="317"/>
    </location>
</feature>
<sequence length="542" mass="59120">MKVSSAIAEILQREGVDVIFGYPRNAVLETAAELGIRPVIVRQERTGVHMADALSRLTRGKRMGIFAMQHGPGTENAYGGVAQAYSESVPVLVLPQGYDRRIAHVPDNYNACISMRDVSKHAEPITLASETSNIMRRAFTQLRNGRLRPVIVEMPRDVLREEFGETLDYTPVISTRSAPDPDAIRQAARMLVEAKRPVIHAGQGVHWANAYAPLRELAELLAAPVSTTLEGKSAFDETHALALGSGGAAIPGQLRHFLNHSDVIFGIGCSFAQTDFGVSMPEGKRVIHATLDPADFNKKVICELALQGDAALTLSMLVEACRALIPSPRDPGPVAAEIAKVEREWLSEWLPLLTSEDAPISPYRVLWDLQQEVDVANTIITHDAGSPRDQLTPYWKTTQPLTYLGWGKSTQLGYGLGLAMGAKLACPDKLCINVWGDAAIGFTGMDFETAVRENLPILSILLNNHSMAIELPQMPAATEKFRSTDISGHYADFAKALGGYGERITDPADIRAAIRRGIEATERGQPALLEFMTTKETRASRL</sequence>
<evidence type="ECO:0000256" key="3">
    <source>
        <dbReference type="ARBA" id="ARBA00023052"/>
    </source>
</evidence>
<dbReference type="Pfam" id="PF00205">
    <property type="entry name" value="TPP_enzyme_M"/>
    <property type="match status" value="1"/>
</dbReference>
<dbReference type="InterPro" id="IPR029061">
    <property type="entry name" value="THDP-binding"/>
</dbReference>
<evidence type="ECO:0000259" key="7">
    <source>
        <dbReference type="Pfam" id="PF02776"/>
    </source>
</evidence>
<dbReference type="InterPro" id="IPR012001">
    <property type="entry name" value="Thiamin_PyroP_enz_TPP-bd_dom"/>
</dbReference>
<dbReference type="GO" id="GO:0050660">
    <property type="term" value="F:flavin adenine dinucleotide binding"/>
    <property type="evidence" value="ECO:0007669"/>
    <property type="project" value="TreeGrafter"/>
</dbReference>
<evidence type="ECO:0000313" key="8">
    <source>
        <dbReference type="EMBL" id="MXP26102.1"/>
    </source>
</evidence>
<comment type="caution">
    <text evidence="8">The sequence shown here is derived from an EMBL/GenBank/DDBJ whole genome shotgun (WGS) entry which is preliminary data.</text>
</comment>
<dbReference type="PANTHER" id="PTHR18968">
    <property type="entry name" value="THIAMINE PYROPHOSPHATE ENZYMES"/>
    <property type="match status" value="1"/>
</dbReference>
<dbReference type="GO" id="GO:0030976">
    <property type="term" value="F:thiamine pyrophosphate binding"/>
    <property type="evidence" value="ECO:0007669"/>
    <property type="project" value="InterPro"/>
</dbReference>
<dbReference type="PANTHER" id="PTHR18968:SF13">
    <property type="entry name" value="ACETOLACTATE SYNTHASE CATALYTIC SUBUNIT, MITOCHONDRIAL"/>
    <property type="match status" value="1"/>
</dbReference>
<dbReference type="Gene3D" id="3.40.50.1220">
    <property type="entry name" value="TPP-binding domain"/>
    <property type="match status" value="1"/>
</dbReference>
<dbReference type="SUPFAM" id="SSF52518">
    <property type="entry name" value="Thiamin diphosphate-binding fold (THDP-binding)"/>
    <property type="match status" value="2"/>
</dbReference>
<protein>
    <submittedName>
        <fullName evidence="8">Thiamine pyrophosphate-requiring protein</fullName>
    </submittedName>
</protein>
<dbReference type="AlphaFoldDB" id="A0A845A6V2"/>
<feature type="domain" description="Thiamine pyrophosphate enzyme TPP-binding" evidence="6">
    <location>
        <begin position="383"/>
        <end position="530"/>
    </location>
</feature>
<dbReference type="EMBL" id="WTYQ01000003">
    <property type="protein sequence ID" value="MXP26102.1"/>
    <property type="molecule type" value="Genomic_DNA"/>
</dbReference>
<accession>A0A845A6V2</accession>
<proteinExistence type="inferred from homology"/>
<dbReference type="GO" id="GO:0005948">
    <property type="term" value="C:acetolactate synthase complex"/>
    <property type="evidence" value="ECO:0007669"/>
    <property type="project" value="TreeGrafter"/>
</dbReference>
<dbReference type="GO" id="GO:0009099">
    <property type="term" value="P:L-valine biosynthetic process"/>
    <property type="evidence" value="ECO:0007669"/>
    <property type="project" value="TreeGrafter"/>
</dbReference>
<dbReference type="InterPro" id="IPR000399">
    <property type="entry name" value="TPP-bd_CS"/>
</dbReference>
<evidence type="ECO:0000256" key="1">
    <source>
        <dbReference type="ARBA" id="ARBA00001964"/>
    </source>
</evidence>
<gene>
    <name evidence="8" type="ORF">GRI39_08645</name>
</gene>
<reference evidence="8 9" key="1">
    <citation type="submission" date="2019-12" db="EMBL/GenBank/DDBJ databases">
        <title>Genomic-based taxomic classification of the family Erythrobacteraceae.</title>
        <authorList>
            <person name="Xu L."/>
        </authorList>
    </citation>
    <scope>NUCLEOTIDE SEQUENCE [LARGE SCALE GENOMIC DNA]</scope>
    <source>
        <strain evidence="8 9">DSM 18604</strain>
    </source>
</reference>
<dbReference type="InterPro" id="IPR029035">
    <property type="entry name" value="DHS-like_NAD/FAD-binding_dom"/>
</dbReference>
<comment type="cofactor">
    <cofactor evidence="1">
        <name>thiamine diphosphate</name>
        <dbReference type="ChEBI" id="CHEBI:58937"/>
    </cofactor>
</comment>
<dbReference type="GO" id="GO:0000287">
    <property type="term" value="F:magnesium ion binding"/>
    <property type="evidence" value="ECO:0007669"/>
    <property type="project" value="InterPro"/>
</dbReference>
<evidence type="ECO:0000313" key="9">
    <source>
        <dbReference type="Proteomes" id="UP000460561"/>
    </source>
</evidence>
<dbReference type="NCBIfam" id="NF004807">
    <property type="entry name" value="PRK06154.1"/>
    <property type="match status" value="1"/>
</dbReference>
<dbReference type="OrthoDB" id="4494979at2"/>
<comment type="similarity">
    <text evidence="2 4">Belongs to the TPP enzyme family.</text>
</comment>
<evidence type="ECO:0000259" key="6">
    <source>
        <dbReference type="Pfam" id="PF02775"/>
    </source>
</evidence>
<evidence type="ECO:0000256" key="2">
    <source>
        <dbReference type="ARBA" id="ARBA00007812"/>
    </source>
</evidence>
<dbReference type="SUPFAM" id="SSF52467">
    <property type="entry name" value="DHS-like NAD/FAD-binding domain"/>
    <property type="match status" value="1"/>
</dbReference>
<evidence type="ECO:0000259" key="5">
    <source>
        <dbReference type="Pfam" id="PF00205"/>
    </source>
</evidence>
<keyword evidence="3 4" id="KW-0786">Thiamine pyrophosphate</keyword>
<name>A0A845A6V2_9SPHN</name>
<dbReference type="GO" id="GO:0009097">
    <property type="term" value="P:isoleucine biosynthetic process"/>
    <property type="evidence" value="ECO:0007669"/>
    <property type="project" value="TreeGrafter"/>
</dbReference>
<evidence type="ECO:0000256" key="4">
    <source>
        <dbReference type="RuleBase" id="RU362132"/>
    </source>
</evidence>
<dbReference type="CDD" id="cd02004">
    <property type="entry name" value="TPP_BZL_OCoD_HPCL"/>
    <property type="match status" value="1"/>
</dbReference>
<dbReference type="InterPro" id="IPR011766">
    <property type="entry name" value="TPP_enzyme_TPP-bd"/>
</dbReference>
<organism evidence="8 9">
    <name type="scientific">Altericroceibacterium indicum</name>
    <dbReference type="NCBI Taxonomy" id="374177"/>
    <lineage>
        <taxon>Bacteria</taxon>
        <taxon>Pseudomonadati</taxon>
        <taxon>Pseudomonadota</taxon>
        <taxon>Alphaproteobacteria</taxon>
        <taxon>Sphingomonadales</taxon>
        <taxon>Erythrobacteraceae</taxon>
        <taxon>Altericroceibacterium</taxon>
    </lineage>
</organism>
<dbReference type="CDD" id="cd07035">
    <property type="entry name" value="TPP_PYR_POX_like"/>
    <property type="match status" value="1"/>
</dbReference>
<dbReference type="Pfam" id="PF02776">
    <property type="entry name" value="TPP_enzyme_N"/>
    <property type="match status" value="1"/>
</dbReference>
<dbReference type="PROSITE" id="PS00187">
    <property type="entry name" value="TPP_ENZYMES"/>
    <property type="match status" value="1"/>
</dbReference>
<dbReference type="Pfam" id="PF02775">
    <property type="entry name" value="TPP_enzyme_C"/>
    <property type="match status" value="1"/>
</dbReference>